<keyword evidence="4" id="KW-1185">Reference proteome</keyword>
<feature type="compositionally biased region" description="Basic and acidic residues" evidence="1">
    <location>
        <begin position="1"/>
        <end position="16"/>
    </location>
</feature>
<evidence type="ECO:0000256" key="2">
    <source>
        <dbReference type="SAM" id="Phobius"/>
    </source>
</evidence>
<keyword evidence="2" id="KW-0472">Membrane</keyword>
<name>A0A4R8MLV4_9BACT</name>
<gene>
    <name evidence="3" type="ORF">C8D99_101223</name>
</gene>
<evidence type="ECO:0000313" key="4">
    <source>
        <dbReference type="Proteomes" id="UP000295066"/>
    </source>
</evidence>
<dbReference type="AlphaFoldDB" id="A0A4R8MLV4"/>
<organism evidence="3 4">
    <name type="scientific">Aminivibrio pyruvatiphilus</name>
    <dbReference type="NCBI Taxonomy" id="1005740"/>
    <lineage>
        <taxon>Bacteria</taxon>
        <taxon>Thermotogati</taxon>
        <taxon>Synergistota</taxon>
        <taxon>Synergistia</taxon>
        <taxon>Synergistales</taxon>
        <taxon>Aminobacteriaceae</taxon>
        <taxon>Aminivibrio</taxon>
    </lineage>
</organism>
<feature type="region of interest" description="Disordered" evidence="1">
    <location>
        <begin position="1"/>
        <end position="42"/>
    </location>
</feature>
<accession>A0A4R8MLV4</accession>
<feature type="compositionally biased region" description="Gly residues" evidence="1">
    <location>
        <begin position="25"/>
        <end position="35"/>
    </location>
</feature>
<dbReference type="RefSeq" id="WP_133955463.1">
    <property type="nucleotide sequence ID" value="NZ_SORI01000001.1"/>
</dbReference>
<keyword evidence="2" id="KW-1133">Transmembrane helix</keyword>
<reference evidence="3 4" key="1">
    <citation type="submission" date="2019-03" db="EMBL/GenBank/DDBJ databases">
        <title>Genomic Encyclopedia of Type Strains, Phase IV (KMG-IV): sequencing the most valuable type-strain genomes for metagenomic binning, comparative biology and taxonomic classification.</title>
        <authorList>
            <person name="Goeker M."/>
        </authorList>
    </citation>
    <scope>NUCLEOTIDE SEQUENCE [LARGE SCALE GENOMIC DNA]</scope>
    <source>
        <strain evidence="3 4">DSM 25964</strain>
    </source>
</reference>
<sequence length="387" mass="41280">MEQERNEVREDLREETDLSSAPAPDGGGQDAGGQGTPEETPSLSLLDAIPKETADELCSLFSCSREALEVILQSTSGDPARILALVSALTPEYIAVKARFDARKRGELGGALCFVARGNTGEILDESFWVSGKSLPETFDIDAGWESVRTAIATIGGTPDRNLYTRMLKAAKAVLSPTAVNKLYQPQNSRAVKDEILSALGEAFAEIVHYDLVYDLRTEIFNKARLEAGGITLEDKPKEAPAREEEGESSALGALGTVQVLCRPVLDPVHGKAVSDLKRGDIVMVGLEKTGGVSAIISKVFERSGDTPAFPVLSVERLPSGQLLVKLHISTGIEGVLRAGTDLKLKTGGTASGKTQGKDAPFTVGKVFTGTAIFLLLAVIFYFLFGR</sequence>
<evidence type="ECO:0000313" key="3">
    <source>
        <dbReference type="EMBL" id="TDY65076.1"/>
    </source>
</evidence>
<dbReference type="EMBL" id="SORI01000001">
    <property type="protein sequence ID" value="TDY65076.1"/>
    <property type="molecule type" value="Genomic_DNA"/>
</dbReference>
<comment type="caution">
    <text evidence="3">The sequence shown here is derived from an EMBL/GenBank/DDBJ whole genome shotgun (WGS) entry which is preliminary data.</text>
</comment>
<keyword evidence="2" id="KW-0812">Transmembrane</keyword>
<proteinExistence type="predicted"/>
<feature type="transmembrane region" description="Helical" evidence="2">
    <location>
        <begin position="367"/>
        <end position="385"/>
    </location>
</feature>
<dbReference type="Proteomes" id="UP000295066">
    <property type="component" value="Unassembled WGS sequence"/>
</dbReference>
<evidence type="ECO:0000256" key="1">
    <source>
        <dbReference type="SAM" id="MobiDB-lite"/>
    </source>
</evidence>
<dbReference type="OrthoDB" id="4421at2"/>
<protein>
    <submittedName>
        <fullName evidence="3">Uncharacterized protein</fullName>
    </submittedName>
</protein>